<protein>
    <submittedName>
        <fullName evidence="2">CAP20 protein</fullName>
    </submittedName>
</protein>
<dbReference type="STRING" id="454286.A0A0J8QKT7"/>
<organism evidence="2 3">
    <name type="scientific">Coccidioides immitis RMSCC 3703</name>
    <dbReference type="NCBI Taxonomy" id="454286"/>
    <lineage>
        <taxon>Eukaryota</taxon>
        <taxon>Fungi</taxon>
        <taxon>Dikarya</taxon>
        <taxon>Ascomycota</taxon>
        <taxon>Pezizomycotina</taxon>
        <taxon>Eurotiomycetes</taxon>
        <taxon>Eurotiomycetidae</taxon>
        <taxon>Onygenales</taxon>
        <taxon>Onygenaceae</taxon>
        <taxon>Coccidioides</taxon>
    </lineage>
</organism>
<dbReference type="AlphaFoldDB" id="A0A0J8QKT7"/>
<evidence type="ECO:0000313" key="2">
    <source>
        <dbReference type="EMBL" id="KMU71813.1"/>
    </source>
</evidence>
<dbReference type="EMBL" id="DS268118">
    <property type="protein sequence ID" value="KMU71813.1"/>
    <property type="molecule type" value="Genomic_DNA"/>
</dbReference>
<name>A0A0J8QKT7_COCIT</name>
<dbReference type="OrthoDB" id="376826at2759"/>
<feature type="compositionally biased region" description="Basic and acidic residues" evidence="1">
    <location>
        <begin position="203"/>
        <end position="213"/>
    </location>
</feature>
<sequence>MQSNLSCTLTLYLFHPMHTQKKTSWASPVVNGDHPQSQFINHLASYPFVSGSLENIKANPYGQKSLELADQGYSQFAKPFLPYLAKPYGYVAPYVSKADELGNEGLNRMDSTIPAVIHASENIKETIRGYVSAPFRLAEDGKGYVLETYSSERNAVGDGSFSRSKAAVSTGLRLTADSCLWLRGYLIPEAKINEAARNGKPRRNGEKAKPAKS</sequence>
<gene>
    <name evidence="2" type="ORF">CISG_00123</name>
</gene>
<accession>A0A0J8QKT7</accession>
<feature type="region of interest" description="Disordered" evidence="1">
    <location>
        <begin position="193"/>
        <end position="213"/>
    </location>
</feature>
<dbReference type="Proteomes" id="UP000054559">
    <property type="component" value="Unassembled WGS sequence"/>
</dbReference>
<reference evidence="3" key="1">
    <citation type="journal article" date="2010" name="Genome Res.">
        <title>Population genomic sequencing of Coccidioides fungi reveals recent hybridization and transposon control.</title>
        <authorList>
            <person name="Neafsey D.E."/>
            <person name="Barker B.M."/>
            <person name="Sharpton T.J."/>
            <person name="Stajich J.E."/>
            <person name="Park D.J."/>
            <person name="Whiston E."/>
            <person name="Hung C.-Y."/>
            <person name="McMahan C."/>
            <person name="White J."/>
            <person name="Sykes S."/>
            <person name="Heiman D."/>
            <person name="Young S."/>
            <person name="Zeng Q."/>
            <person name="Abouelleil A."/>
            <person name="Aftuck L."/>
            <person name="Bessette D."/>
            <person name="Brown A."/>
            <person name="FitzGerald M."/>
            <person name="Lui A."/>
            <person name="Macdonald J.P."/>
            <person name="Priest M."/>
            <person name="Orbach M.J."/>
            <person name="Galgiani J.N."/>
            <person name="Kirkland T.N."/>
            <person name="Cole G.T."/>
            <person name="Birren B.W."/>
            <person name="Henn M.R."/>
            <person name="Taylor J.W."/>
            <person name="Rounsley S.D."/>
        </authorList>
    </citation>
    <scope>NUCLEOTIDE SEQUENCE [LARGE SCALE GENOMIC DNA]</scope>
    <source>
        <strain evidence="3">RMSCC 3703</strain>
    </source>
</reference>
<proteinExistence type="predicted"/>
<evidence type="ECO:0000313" key="3">
    <source>
        <dbReference type="Proteomes" id="UP000054559"/>
    </source>
</evidence>
<evidence type="ECO:0000256" key="1">
    <source>
        <dbReference type="SAM" id="MobiDB-lite"/>
    </source>
</evidence>